<keyword evidence="3" id="KW-1185">Reference proteome</keyword>
<dbReference type="OrthoDB" id="9813621at2"/>
<accession>A0A396S1L8</accession>
<keyword evidence="1" id="KW-1133">Transmembrane helix</keyword>
<reference evidence="2 3" key="1">
    <citation type="submission" date="2018-08" db="EMBL/GenBank/DDBJ databases">
        <title>The multiple taxonomic identification of Sphingomonas gilva.</title>
        <authorList>
            <person name="Zhu D."/>
            <person name="Zheng S."/>
        </authorList>
    </citation>
    <scope>NUCLEOTIDE SEQUENCE [LARGE SCALE GENOMIC DNA]</scope>
    <source>
        <strain evidence="2 3">ZDH117</strain>
    </source>
</reference>
<dbReference type="EMBL" id="QWLV01000005">
    <property type="protein sequence ID" value="RHW17275.1"/>
    <property type="molecule type" value="Genomic_DNA"/>
</dbReference>
<comment type="caution">
    <text evidence="2">The sequence shown here is derived from an EMBL/GenBank/DDBJ whole genome shotgun (WGS) entry which is preliminary data.</text>
</comment>
<feature type="transmembrane region" description="Helical" evidence="1">
    <location>
        <begin position="43"/>
        <end position="62"/>
    </location>
</feature>
<feature type="transmembrane region" description="Helical" evidence="1">
    <location>
        <begin position="131"/>
        <end position="152"/>
    </location>
</feature>
<name>A0A396S1L8_9SPHN</name>
<keyword evidence="1" id="KW-0472">Membrane</keyword>
<dbReference type="RefSeq" id="WP_118864442.1">
    <property type="nucleotide sequence ID" value="NZ_QWLV01000005.1"/>
</dbReference>
<feature type="transmembrane region" description="Helical" evidence="1">
    <location>
        <begin position="21"/>
        <end position="37"/>
    </location>
</feature>
<evidence type="ECO:0000256" key="1">
    <source>
        <dbReference type="SAM" id="Phobius"/>
    </source>
</evidence>
<dbReference type="Proteomes" id="UP000266693">
    <property type="component" value="Unassembled WGS sequence"/>
</dbReference>
<dbReference type="AlphaFoldDB" id="A0A396S1L8"/>
<feature type="transmembrane region" description="Helical" evidence="1">
    <location>
        <begin position="100"/>
        <end position="119"/>
    </location>
</feature>
<sequence>MTASSGRVATGTWNTWRIARWAAALALLLTPLMMMQISDEWHWTLGSFIFAGVMIGGVGLLYEFAERLSGSRAYRAGAAVALVTSFLTVWTTIVRDDGNGIGFFLLVMTVAVGGFAAWFRPAGMARTMLGVAIMQALLGVAIATAPSTASIAGASFRILVFSGFFTALWLGSAALFRVAAKGDGEVGPD</sequence>
<protein>
    <submittedName>
        <fullName evidence="2">Uncharacterized protein</fullName>
    </submittedName>
</protein>
<feature type="transmembrane region" description="Helical" evidence="1">
    <location>
        <begin position="158"/>
        <end position="180"/>
    </location>
</feature>
<keyword evidence="1" id="KW-0812">Transmembrane</keyword>
<gene>
    <name evidence="2" type="ORF">D1610_12105</name>
</gene>
<proteinExistence type="predicted"/>
<organism evidence="2 3">
    <name type="scientific">Sphingomonas gilva</name>
    <dbReference type="NCBI Taxonomy" id="2305907"/>
    <lineage>
        <taxon>Bacteria</taxon>
        <taxon>Pseudomonadati</taxon>
        <taxon>Pseudomonadota</taxon>
        <taxon>Alphaproteobacteria</taxon>
        <taxon>Sphingomonadales</taxon>
        <taxon>Sphingomonadaceae</taxon>
        <taxon>Sphingomonas</taxon>
    </lineage>
</organism>
<evidence type="ECO:0000313" key="2">
    <source>
        <dbReference type="EMBL" id="RHW17275.1"/>
    </source>
</evidence>
<evidence type="ECO:0000313" key="3">
    <source>
        <dbReference type="Proteomes" id="UP000266693"/>
    </source>
</evidence>